<protein>
    <submittedName>
        <fullName evidence="2">MBL fold metallo-hydrolase</fullName>
    </submittedName>
</protein>
<dbReference type="PANTHER" id="PTHR42951:SF22">
    <property type="entry name" value="METALLO BETA-LACTAMASE SUPERFAMILY LIPOPROTEIN"/>
    <property type="match status" value="1"/>
</dbReference>
<sequence>MDQTPGSFASPAAHHASVARADFGRVSVLFGAKSGKYPDGNQVLIRGSDTRAAFDTPLVSNHIGAEFEATELVVMGHVHEDHMAGLHRIPRAAVHVHEADLPAIRSSAGMFAAYGTDAKDAPALLAMLQRDFFYAPRPDAQGYVDGACWDLGQSRIRAFHLPGHTAGHCVLLVEPEGVAFTGDIDLTGFGPYYGDGSSSLRDFRRSIARLADIPAKVWVTSHHRGVYTDREHFLRDLAAFGAKLDEREQRLLAWLKESPKTLEQLVEQRLLYPLGYEGPWVVSAETRTISQHLVEMVADGRVVVDEEGVYRPGS</sequence>
<feature type="domain" description="Metallo-beta-lactamase" evidence="1">
    <location>
        <begin position="39"/>
        <end position="222"/>
    </location>
</feature>
<keyword evidence="3" id="KW-1185">Reference proteome</keyword>
<comment type="caution">
    <text evidence="2">The sequence shown here is derived from an EMBL/GenBank/DDBJ whole genome shotgun (WGS) entry which is preliminary data.</text>
</comment>
<proteinExistence type="predicted"/>
<dbReference type="Proteomes" id="UP000030460">
    <property type="component" value="Unassembled WGS sequence"/>
</dbReference>
<dbReference type="AlphaFoldDB" id="A0A8T6ZGU6"/>
<gene>
    <name evidence="2" type="ORF">NH14_016970</name>
</gene>
<accession>A0A8T6ZGU6</accession>
<dbReference type="PANTHER" id="PTHR42951">
    <property type="entry name" value="METALLO-BETA-LACTAMASE DOMAIN-CONTAINING"/>
    <property type="match status" value="1"/>
</dbReference>
<dbReference type="SUPFAM" id="SSF56281">
    <property type="entry name" value="Metallo-hydrolase/oxidoreductase"/>
    <property type="match status" value="1"/>
</dbReference>
<dbReference type="OrthoDB" id="5443440at2"/>
<reference evidence="2" key="2">
    <citation type="submission" date="2020-04" db="EMBL/GenBank/DDBJ databases">
        <authorList>
            <person name="Alexandrino P."/>
            <person name="Mendonca T."/>
            <person name="Guaman L."/>
            <person name="Cherix J."/>
            <person name="Lozano-Sakalauskas G."/>
            <person name="Fujita A."/>
            <person name="Filho E.R."/>
            <person name="Long P."/>
            <person name="Padilla G."/>
            <person name="Taciro M.K."/>
            <person name="Gomez J.G."/>
            <person name="Silva L.F."/>
            <person name="Torres M."/>
        </authorList>
    </citation>
    <scope>NUCLEOTIDE SEQUENCE</scope>
    <source>
        <strain evidence="2">LMG 19450</strain>
    </source>
</reference>
<name>A0A8T6ZGU6_9BURK</name>
<evidence type="ECO:0000259" key="1">
    <source>
        <dbReference type="SMART" id="SM00849"/>
    </source>
</evidence>
<reference evidence="2" key="1">
    <citation type="journal article" date="2015" name="Genome Announc.">
        <title>Draft Genome Sequence of the Polyhydroxyalkanoate-Producing Bacterium Burkholderia sacchari LMG 19450 Isolated from Brazilian Sugarcane Plantation Soil.</title>
        <authorList>
            <person name="Alexandrino P.M."/>
            <person name="Mendonca T.T."/>
            <person name="Guaman Bautista L.P."/>
            <person name="Cherix J."/>
            <person name="Lozano-Sakalauskas G.C."/>
            <person name="Fujita A."/>
            <person name="Ramos Filho E."/>
            <person name="Long P."/>
            <person name="Padilla G."/>
            <person name="Taciro M.K."/>
            <person name="Gomez J.G."/>
            <person name="Silva L.F."/>
        </authorList>
    </citation>
    <scope>NUCLEOTIDE SEQUENCE</scope>
    <source>
        <strain evidence="2">LMG 19450</strain>
    </source>
</reference>
<dbReference type="InterPro" id="IPR036866">
    <property type="entry name" value="RibonucZ/Hydroxyglut_hydro"/>
</dbReference>
<dbReference type="InterPro" id="IPR001279">
    <property type="entry name" value="Metallo-B-lactamas"/>
</dbReference>
<organism evidence="2 3">
    <name type="scientific">Paraburkholderia sacchari</name>
    <dbReference type="NCBI Taxonomy" id="159450"/>
    <lineage>
        <taxon>Bacteria</taxon>
        <taxon>Pseudomonadati</taxon>
        <taxon>Pseudomonadota</taxon>
        <taxon>Betaproteobacteria</taxon>
        <taxon>Burkholderiales</taxon>
        <taxon>Burkholderiaceae</taxon>
        <taxon>Paraburkholderia</taxon>
    </lineage>
</organism>
<dbReference type="InterPro" id="IPR050855">
    <property type="entry name" value="NDM-1-like"/>
</dbReference>
<dbReference type="Gene3D" id="3.60.15.10">
    <property type="entry name" value="Ribonuclease Z/Hydroxyacylglutathione hydrolase-like"/>
    <property type="match status" value="1"/>
</dbReference>
<evidence type="ECO:0000313" key="2">
    <source>
        <dbReference type="EMBL" id="NLP62829.1"/>
    </source>
</evidence>
<dbReference type="RefSeq" id="WP_052147969.1">
    <property type="nucleotide sequence ID" value="NZ_CADFGF010000008.1"/>
</dbReference>
<dbReference type="EMBL" id="JTDB02000004">
    <property type="protein sequence ID" value="NLP62829.1"/>
    <property type="molecule type" value="Genomic_DNA"/>
</dbReference>
<dbReference type="Pfam" id="PF00753">
    <property type="entry name" value="Lactamase_B"/>
    <property type="match status" value="1"/>
</dbReference>
<evidence type="ECO:0000313" key="3">
    <source>
        <dbReference type="Proteomes" id="UP000030460"/>
    </source>
</evidence>
<dbReference type="SMART" id="SM00849">
    <property type="entry name" value="Lactamase_B"/>
    <property type="match status" value="1"/>
</dbReference>